<dbReference type="Proteomes" id="UP001212841">
    <property type="component" value="Unassembled WGS sequence"/>
</dbReference>
<feature type="compositionally biased region" description="Polar residues" evidence="1">
    <location>
        <begin position="35"/>
        <end position="45"/>
    </location>
</feature>
<protein>
    <submittedName>
        <fullName evidence="2">Uncharacterized protein</fullName>
    </submittedName>
</protein>
<keyword evidence="3" id="KW-1185">Reference proteome</keyword>
<proteinExistence type="predicted"/>
<name>A0AAD5X5H6_9FUNG</name>
<reference evidence="2" key="1">
    <citation type="submission" date="2020-05" db="EMBL/GenBank/DDBJ databases">
        <title>Phylogenomic resolution of chytrid fungi.</title>
        <authorList>
            <person name="Stajich J.E."/>
            <person name="Amses K."/>
            <person name="Simmons R."/>
            <person name="Seto K."/>
            <person name="Myers J."/>
            <person name="Bonds A."/>
            <person name="Quandt C.A."/>
            <person name="Barry K."/>
            <person name="Liu P."/>
            <person name="Grigoriev I."/>
            <person name="Longcore J.E."/>
            <person name="James T.Y."/>
        </authorList>
    </citation>
    <scope>NUCLEOTIDE SEQUENCE</scope>
    <source>
        <strain evidence="2">JEL0318</strain>
    </source>
</reference>
<gene>
    <name evidence="2" type="ORF">HK097_000036</name>
</gene>
<feature type="compositionally biased region" description="Pro residues" evidence="1">
    <location>
        <begin position="21"/>
        <end position="34"/>
    </location>
</feature>
<organism evidence="2 3">
    <name type="scientific">Rhizophlyctis rosea</name>
    <dbReference type="NCBI Taxonomy" id="64517"/>
    <lineage>
        <taxon>Eukaryota</taxon>
        <taxon>Fungi</taxon>
        <taxon>Fungi incertae sedis</taxon>
        <taxon>Chytridiomycota</taxon>
        <taxon>Chytridiomycota incertae sedis</taxon>
        <taxon>Chytridiomycetes</taxon>
        <taxon>Rhizophlyctidales</taxon>
        <taxon>Rhizophlyctidaceae</taxon>
        <taxon>Rhizophlyctis</taxon>
    </lineage>
</organism>
<feature type="compositionally biased region" description="Low complexity" evidence="1">
    <location>
        <begin position="1"/>
        <end position="20"/>
    </location>
</feature>
<comment type="caution">
    <text evidence="2">The sequence shown here is derived from an EMBL/GenBank/DDBJ whole genome shotgun (WGS) entry which is preliminary data.</text>
</comment>
<dbReference type="EMBL" id="JADGJD010000001">
    <property type="protein sequence ID" value="KAJ3057570.1"/>
    <property type="molecule type" value="Genomic_DNA"/>
</dbReference>
<feature type="region of interest" description="Disordered" evidence="1">
    <location>
        <begin position="1"/>
        <end position="46"/>
    </location>
</feature>
<dbReference type="AlphaFoldDB" id="A0AAD5X5H6"/>
<evidence type="ECO:0000313" key="2">
    <source>
        <dbReference type="EMBL" id="KAJ3057570.1"/>
    </source>
</evidence>
<evidence type="ECO:0000313" key="3">
    <source>
        <dbReference type="Proteomes" id="UP001212841"/>
    </source>
</evidence>
<sequence length="105" mass="10823">MSSGMMSPTDTPTTSTAGSLPPSPTLTAVPPPASQSPGPNHQWNFVQEDPSLQPLEIPAHIDPSSGTAIIDGCPIDITTDDEATSILGLSGAPREITSGRTQLEM</sequence>
<evidence type="ECO:0000256" key="1">
    <source>
        <dbReference type="SAM" id="MobiDB-lite"/>
    </source>
</evidence>
<accession>A0AAD5X5H6</accession>